<dbReference type="Pfam" id="PF01047">
    <property type="entry name" value="MarR"/>
    <property type="match status" value="1"/>
</dbReference>
<dbReference type="Gene3D" id="1.10.10.10">
    <property type="entry name" value="Winged helix-like DNA-binding domain superfamily/Winged helix DNA-binding domain"/>
    <property type="match status" value="1"/>
</dbReference>
<sequence length="317" mass="35675">MIDQKIIDEIRSSSRIMVRELGFMSSTLATTDYSPSAVHSLLELENRGSLTAVQLGQLLGLEKSSVSRMLLKLIKAGEIKEEQDKNDARLKVIKLTPKGVDTVRKINNYGEMRVIQAIEKLNSSEQLIIAQGLTAYAESLVDCRGNKDLIDNNTIEIVSGYRAGMIGRIAEMHGTYYYENYNFGPFFEGKVATNLAEFSNRLYKDSNNIWLAIKNNKIVGSVAIDGEDLGNNEAHLRWFILSDDCRGQGIGKKLLKEAINFCDQKQFSAVQLWTFSGLSAARKLYETFGFKLTNEWEGDQWGNTMLEQQFTRVNNGN</sequence>
<dbReference type="PRINTS" id="PR00598">
    <property type="entry name" value="HTHMARR"/>
</dbReference>
<dbReference type="PROSITE" id="PS51186">
    <property type="entry name" value="GNAT"/>
    <property type="match status" value="1"/>
</dbReference>
<dbReference type="InterPro" id="IPR000182">
    <property type="entry name" value="GNAT_dom"/>
</dbReference>
<dbReference type="Proteomes" id="UP000000392">
    <property type="component" value="Chromosome"/>
</dbReference>
<dbReference type="Gene3D" id="3.40.630.30">
    <property type="match status" value="1"/>
</dbReference>
<evidence type="ECO:0000259" key="2">
    <source>
        <dbReference type="PROSITE" id="PS50995"/>
    </source>
</evidence>
<evidence type="ECO:0000313" key="4">
    <source>
        <dbReference type="EMBL" id="ADI90564.1"/>
    </source>
</evidence>
<proteinExistence type="predicted"/>
<feature type="domain" description="N-acetyltransferase" evidence="3">
    <location>
        <begin position="165"/>
        <end position="311"/>
    </location>
</feature>
<reference evidence="4 5" key="1">
    <citation type="journal article" date="2010" name="J. Bacteriol.">
        <title>Complete genome sequence of the diesel-degrading Acinetobacter sp. strain DR1.</title>
        <authorList>
            <person name="Jung J."/>
            <person name="Baek J.H."/>
            <person name="Park W."/>
        </authorList>
    </citation>
    <scope>NUCLEOTIDE SEQUENCE [LARGE SCALE GENOMIC DNA]</scope>
    <source>
        <strain evidence="5">JCM 16667 / KCTC 23045 / DR1</strain>
    </source>
</reference>
<dbReference type="PROSITE" id="PS50995">
    <property type="entry name" value="HTH_MARR_2"/>
    <property type="match status" value="1"/>
</dbReference>
<dbReference type="KEGG" id="acd:AOLE_08375"/>
<keyword evidence="1" id="KW-0808">Transferase</keyword>
<dbReference type="EMBL" id="CP002080">
    <property type="protein sequence ID" value="ADI90564.1"/>
    <property type="molecule type" value="Genomic_DNA"/>
</dbReference>
<evidence type="ECO:0000256" key="1">
    <source>
        <dbReference type="ARBA" id="ARBA00022679"/>
    </source>
</evidence>
<dbReference type="GO" id="GO:0003700">
    <property type="term" value="F:DNA-binding transcription factor activity"/>
    <property type="evidence" value="ECO:0007669"/>
    <property type="project" value="InterPro"/>
</dbReference>
<evidence type="ECO:0000259" key="3">
    <source>
        <dbReference type="PROSITE" id="PS51186"/>
    </source>
</evidence>
<feature type="domain" description="HTH marR-type" evidence="2">
    <location>
        <begin position="3"/>
        <end position="138"/>
    </location>
</feature>
<dbReference type="SMART" id="SM00347">
    <property type="entry name" value="HTH_MARR"/>
    <property type="match status" value="1"/>
</dbReference>
<dbReference type="CDD" id="cd04301">
    <property type="entry name" value="NAT_SF"/>
    <property type="match status" value="1"/>
</dbReference>
<dbReference type="InterPro" id="IPR050769">
    <property type="entry name" value="NAT_camello-type"/>
</dbReference>
<dbReference type="InterPro" id="IPR036390">
    <property type="entry name" value="WH_DNA-bd_sf"/>
</dbReference>
<dbReference type="InterPro" id="IPR036388">
    <property type="entry name" value="WH-like_DNA-bd_sf"/>
</dbReference>
<dbReference type="InterPro" id="IPR000835">
    <property type="entry name" value="HTH_MarR-typ"/>
</dbReference>
<dbReference type="GeneID" id="9382097"/>
<dbReference type="AlphaFoldDB" id="A0AAN0P848"/>
<gene>
    <name evidence="4" type="ordered locus">AOLE_08375</name>
</gene>
<dbReference type="SUPFAM" id="SSF46785">
    <property type="entry name" value="Winged helix' DNA-binding domain"/>
    <property type="match status" value="1"/>
</dbReference>
<accession>A0AAN0P848</accession>
<dbReference type="Pfam" id="PF00583">
    <property type="entry name" value="Acetyltransf_1"/>
    <property type="match status" value="1"/>
</dbReference>
<protein>
    <submittedName>
        <fullName evidence="4">MarR-family transcriptional regulator</fullName>
    </submittedName>
</protein>
<name>A0AAN0P848_ACISD</name>
<dbReference type="PANTHER" id="PTHR13947">
    <property type="entry name" value="GNAT FAMILY N-ACETYLTRANSFERASE"/>
    <property type="match status" value="1"/>
</dbReference>
<dbReference type="InterPro" id="IPR016181">
    <property type="entry name" value="Acyl_CoA_acyltransferase"/>
</dbReference>
<dbReference type="RefSeq" id="WP_013197664.1">
    <property type="nucleotide sequence ID" value="NC_014259.1"/>
</dbReference>
<evidence type="ECO:0000313" key="5">
    <source>
        <dbReference type="Proteomes" id="UP000000392"/>
    </source>
</evidence>
<dbReference type="GO" id="GO:0008080">
    <property type="term" value="F:N-acetyltransferase activity"/>
    <property type="evidence" value="ECO:0007669"/>
    <property type="project" value="InterPro"/>
</dbReference>
<organism evidence="4 5">
    <name type="scientific">Acinetobacter oleivorans (strain JCM 16667 / KCTC 23045 / DR1)</name>
    <dbReference type="NCBI Taxonomy" id="436717"/>
    <lineage>
        <taxon>Bacteria</taxon>
        <taxon>Pseudomonadati</taxon>
        <taxon>Pseudomonadota</taxon>
        <taxon>Gammaproteobacteria</taxon>
        <taxon>Moraxellales</taxon>
        <taxon>Moraxellaceae</taxon>
        <taxon>Acinetobacter</taxon>
    </lineage>
</organism>
<dbReference type="PANTHER" id="PTHR13947:SF37">
    <property type="entry name" value="LD18367P"/>
    <property type="match status" value="1"/>
</dbReference>
<dbReference type="SUPFAM" id="SSF55729">
    <property type="entry name" value="Acyl-CoA N-acyltransferases (Nat)"/>
    <property type="match status" value="1"/>
</dbReference>